<dbReference type="Proteomes" id="UP000295735">
    <property type="component" value="Unassembled WGS sequence"/>
</dbReference>
<comment type="caution">
    <text evidence="2">The sequence shown here is derived from an EMBL/GenBank/DDBJ whole genome shotgun (WGS) entry which is preliminary data.</text>
</comment>
<accession>A0ABQ6R633</accession>
<feature type="transmembrane region" description="Helical" evidence="1">
    <location>
        <begin position="30"/>
        <end position="47"/>
    </location>
</feature>
<evidence type="ECO:0000313" key="2">
    <source>
        <dbReference type="EMBL" id="KAA1035416.1"/>
    </source>
</evidence>
<name>A0ABQ6R633_9STAP</name>
<keyword evidence="1" id="KW-0812">Transmembrane</keyword>
<proteinExistence type="predicted"/>
<reference evidence="2 3" key="1">
    <citation type="submission" date="2019-09" db="EMBL/GenBank/DDBJ databases">
        <authorList>
            <person name="Mazhar S."/>
            <person name="Altermann E."/>
            <person name="Hill C."/>
            <person name="Mcauliffe O."/>
        </authorList>
    </citation>
    <scope>NUCLEOTIDE SEQUENCE [LARGE SCALE GENOMIC DNA]</scope>
    <source>
        <strain evidence="2 3">ATCC 51831</strain>
    </source>
</reference>
<keyword evidence="1" id="KW-1133">Transmembrane helix</keyword>
<gene>
    <name evidence="2" type="ORF">ERX35_011150</name>
</gene>
<evidence type="ECO:0000256" key="1">
    <source>
        <dbReference type="SAM" id="Phobius"/>
    </source>
</evidence>
<dbReference type="EMBL" id="SCWC02000017">
    <property type="protein sequence ID" value="KAA1035416.1"/>
    <property type="molecule type" value="Genomic_DNA"/>
</dbReference>
<sequence>MNVTLILLTLGAALIGYVIWKKYSVQMKPYIHLLNFIAHVFLGVIIYKALGIFPLPLVITFLLSEIYLFYFYRKRNDIKMN</sequence>
<dbReference type="RefSeq" id="WP_149459958.1">
    <property type="nucleotide sequence ID" value="NZ_SCWC02000017.1"/>
</dbReference>
<feature type="transmembrane region" description="Helical" evidence="1">
    <location>
        <begin position="6"/>
        <end position="23"/>
    </location>
</feature>
<protein>
    <submittedName>
        <fullName evidence="2">Uncharacterized protein</fullName>
    </submittedName>
</protein>
<feature type="transmembrane region" description="Helical" evidence="1">
    <location>
        <begin position="53"/>
        <end position="72"/>
    </location>
</feature>
<keyword evidence="3" id="KW-1185">Reference proteome</keyword>
<evidence type="ECO:0000313" key="3">
    <source>
        <dbReference type="Proteomes" id="UP000295735"/>
    </source>
</evidence>
<organism evidence="2 3">
    <name type="scientific">Macrococcus equipercicus</name>
    <dbReference type="NCBI Taxonomy" id="69967"/>
    <lineage>
        <taxon>Bacteria</taxon>
        <taxon>Bacillati</taxon>
        <taxon>Bacillota</taxon>
        <taxon>Bacilli</taxon>
        <taxon>Bacillales</taxon>
        <taxon>Staphylococcaceae</taxon>
        <taxon>Macrococcus</taxon>
    </lineage>
</organism>
<keyword evidence="1" id="KW-0472">Membrane</keyword>